<evidence type="ECO:0000313" key="7">
    <source>
        <dbReference type="Proteomes" id="UP000281406"/>
    </source>
</evidence>
<dbReference type="PANTHER" id="PTHR24300">
    <property type="entry name" value="CYTOCHROME P450 508A4-RELATED"/>
    <property type="match status" value="1"/>
</dbReference>
<dbReference type="PRINTS" id="PR00385">
    <property type="entry name" value="P450"/>
</dbReference>
<evidence type="ECO:0000256" key="4">
    <source>
        <dbReference type="ARBA" id="ARBA00023004"/>
    </source>
</evidence>
<comment type="similarity">
    <text evidence="1 5">Belongs to the cytochrome P450 family.</text>
</comment>
<evidence type="ECO:0000256" key="5">
    <source>
        <dbReference type="RuleBase" id="RU000461"/>
    </source>
</evidence>
<dbReference type="GO" id="GO:0020037">
    <property type="term" value="F:heme binding"/>
    <property type="evidence" value="ECO:0007669"/>
    <property type="project" value="InterPro"/>
</dbReference>
<dbReference type="GO" id="GO:0005506">
    <property type="term" value="F:iron ion binding"/>
    <property type="evidence" value="ECO:0007669"/>
    <property type="project" value="InterPro"/>
</dbReference>
<evidence type="ECO:0000256" key="2">
    <source>
        <dbReference type="ARBA" id="ARBA00022617"/>
    </source>
</evidence>
<keyword evidence="2 5" id="KW-0349">Heme</keyword>
<dbReference type="OrthoDB" id="2789670at2759"/>
<dbReference type="PROSITE" id="PS00086">
    <property type="entry name" value="CYTOCHROME_P450"/>
    <property type="match status" value="1"/>
</dbReference>
<dbReference type="SUPFAM" id="SSF48264">
    <property type="entry name" value="Cytochrome P450"/>
    <property type="match status" value="1"/>
</dbReference>
<dbReference type="EMBL" id="RJVU01018281">
    <property type="protein sequence ID" value="ROL51638.1"/>
    <property type="molecule type" value="Genomic_DNA"/>
</dbReference>
<dbReference type="AlphaFoldDB" id="A0A3N0Z156"/>
<dbReference type="Proteomes" id="UP000281406">
    <property type="component" value="Unassembled WGS sequence"/>
</dbReference>
<gene>
    <name evidence="6" type="ORF">DPX16_19157</name>
</gene>
<sequence>MATISVVQIGNVPEWFKFKSLFCLTETERQQLDIKGIVNPQNMFHNVASNVIGLVLFGTRFDYNNEFLQRYVQLITEVSKMLNGPWNMRKNDGSTFSDDQLIMNILDLHFAGTDTTSNTLLTAFLYLMNHPEVQEEGQWKFPHEFNPANFLNEQGQFEKPEAFIPFSIGPRVCLGEGLARMELFLVFVTLLHRFQFVWPDDAGEPDYTPVYGITMTTKPYRMHIKCRQTVKL</sequence>
<keyword evidence="5" id="KW-0560">Oxidoreductase</keyword>
<keyword evidence="3 5" id="KW-0479">Metal-binding</keyword>
<dbReference type="InterPro" id="IPR036396">
    <property type="entry name" value="Cyt_P450_sf"/>
</dbReference>
<dbReference type="GO" id="GO:0006082">
    <property type="term" value="P:organic acid metabolic process"/>
    <property type="evidence" value="ECO:0007669"/>
    <property type="project" value="TreeGrafter"/>
</dbReference>
<dbReference type="Pfam" id="PF00067">
    <property type="entry name" value="p450"/>
    <property type="match status" value="2"/>
</dbReference>
<organism evidence="6 7">
    <name type="scientific">Anabarilius grahami</name>
    <name type="common">Kanglang fish</name>
    <name type="synonym">Barilius grahami</name>
    <dbReference type="NCBI Taxonomy" id="495550"/>
    <lineage>
        <taxon>Eukaryota</taxon>
        <taxon>Metazoa</taxon>
        <taxon>Chordata</taxon>
        <taxon>Craniata</taxon>
        <taxon>Vertebrata</taxon>
        <taxon>Euteleostomi</taxon>
        <taxon>Actinopterygii</taxon>
        <taxon>Neopterygii</taxon>
        <taxon>Teleostei</taxon>
        <taxon>Ostariophysi</taxon>
        <taxon>Cypriniformes</taxon>
        <taxon>Xenocyprididae</taxon>
        <taxon>Xenocypridinae</taxon>
        <taxon>Xenocypridinae incertae sedis</taxon>
        <taxon>Anabarilius</taxon>
    </lineage>
</organism>
<dbReference type="GO" id="GO:0006805">
    <property type="term" value="P:xenobiotic metabolic process"/>
    <property type="evidence" value="ECO:0007669"/>
    <property type="project" value="TreeGrafter"/>
</dbReference>
<evidence type="ECO:0000256" key="3">
    <source>
        <dbReference type="ARBA" id="ARBA00022723"/>
    </source>
</evidence>
<proteinExistence type="inferred from homology"/>
<dbReference type="GO" id="GO:0016712">
    <property type="term" value="F:oxidoreductase activity, acting on paired donors, with incorporation or reduction of molecular oxygen, reduced flavin or flavoprotein as one donor, and incorporation of one atom of oxygen"/>
    <property type="evidence" value="ECO:0007669"/>
    <property type="project" value="TreeGrafter"/>
</dbReference>
<keyword evidence="4 5" id="KW-0408">Iron</keyword>
<accession>A0A3N0Z156</accession>
<reference evidence="6 7" key="1">
    <citation type="submission" date="2018-10" db="EMBL/GenBank/DDBJ databases">
        <title>Genome assembly for a Yunnan-Guizhou Plateau 3E fish, Anabarilius grahami (Regan), and its evolutionary and genetic applications.</title>
        <authorList>
            <person name="Jiang W."/>
        </authorList>
    </citation>
    <scope>NUCLEOTIDE SEQUENCE [LARGE SCALE GENOMIC DNA]</scope>
    <source>
        <strain evidence="6">AG-KIZ</strain>
        <tissue evidence="6">Muscle</tissue>
    </source>
</reference>
<dbReference type="PANTHER" id="PTHR24300:SF327">
    <property type="entry name" value="CYTOCHROME P450 2F2-RELATED"/>
    <property type="match status" value="1"/>
</dbReference>
<dbReference type="Gene3D" id="1.10.630.10">
    <property type="entry name" value="Cytochrome P450"/>
    <property type="match status" value="3"/>
</dbReference>
<protein>
    <submittedName>
        <fullName evidence="6">Cytochrome P450 2D9</fullName>
    </submittedName>
</protein>
<name>A0A3N0Z156_ANAGA</name>
<dbReference type="InterPro" id="IPR050182">
    <property type="entry name" value="Cytochrome_P450_fam2"/>
</dbReference>
<evidence type="ECO:0000256" key="1">
    <source>
        <dbReference type="ARBA" id="ARBA00010617"/>
    </source>
</evidence>
<keyword evidence="7" id="KW-1185">Reference proteome</keyword>
<dbReference type="InterPro" id="IPR001128">
    <property type="entry name" value="Cyt_P450"/>
</dbReference>
<keyword evidence="5" id="KW-0503">Monooxygenase</keyword>
<comment type="caution">
    <text evidence="6">The sequence shown here is derived from an EMBL/GenBank/DDBJ whole genome shotgun (WGS) entry which is preliminary data.</text>
</comment>
<dbReference type="GO" id="GO:0005737">
    <property type="term" value="C:cytoplasm"/>
    <property type="evidence" value="ECO:0007669"/>
    <property type="project" value="TreeGrafter"/>
</dbReference>
<evidence type="ECO:0000313" key="6">
    <source>
        <dbReference type="EMBL" id="ROL51638.1"/>
    </source>
</evidence>
<dbReference type="InterPro" id="IPR017972">
    <property type="entry name" value="Cyt_P450_CS"/>
</dbReference>